<dbReference type="AlphaFoldDB" id="A0A319EQB1"/>
<evidence type="ECO:0000313" key="2">
    <source>
        <dbReference type="Proteomes" id="UP000248423"/>
    </source>
</evidence>
<dbReference type="EMBL" id="KZ826325">
    <property type="protein sequence ID" value="PYI09795.1"/>
    <property type="molecule type" value="Genomic_DNA"/>
</dbReference>
<reference evidence="1 2" key="1">
    <citation type="submission" date="2018-02" db="EMBL/GenBank/DDBJ databases">
        <title>The genomes of Aspergillus section Nigri reveals drivers in fungal speciation.</title>
        <authorList>
            <consortium name="DOE Joint Genome Institute"/>
            <person name="Vesth T.C."/>
            <person name="Nybo J."/>
            <person name="Theobald S."/>
            <person name="Brandl J."/>
            <person name="Frisvad J.C."/>
            <person name="Nielsen K.F."/>
            <person name="Lyhne E.K."/>
            <person name="Kogle M.E."/>
            <person name="Kuo A."/>
            <person name="Riley R."/>
            <person name="Clum A."/>
            <person name="Nolan M."/>
            <person name="Lipzen A."/>
            <person name="Salamov A."/>
            <person name="Henrissat B."/>
            <person name="Wiebenga A."/>
            <person name="De vries R.P."/>
            <person name="Grigoriev I.V."/>
            <person name="Mortensen U.H."/>
            <person name="Andersen M.R."/>
            <person name="Baker S.E."/>
        </authorList>
    </citation>
    <scope>NUCLEOTIDE SEQUENCE [LARGE SCALE GENOMIC DNA]</scope>
    <source>
        <strain evidence="1 2">CBS 121057</strain>
    </source>
</reference>
<organism evidence="1 2">
    <name type="scientific">Aspergillus sclerotiicarbonarius (strain CBS 121057 / IBT 28362)</name>
    <dbReference type="NCBI Taxonomy" id="1448318"/>
    <lineage>
        <taxon>Eukaryota</taxon>
        <taxon>Fungi</taxon>
        <taxon>Dikarya</taxon>
        <taxon>Ascomycota</taxon>
        <taxon>Pezizomycotina</taxon>
        <taxon>Eurotiomycetes</taxon>
        <taxon>Eurotiomycetidae</taxon>
        <taxon>Eurotiales</taxon>
        <taxon>Aspergillaceae</taxon>
        <taxon>Aspergillus</taxon>
        <taxon>Aspergillus subgen. Circumdati</taxon>
    </lineage>
</organism>
<protein>
    <submittedName>
        <fullName evidence="1">Uncharacterized protein</fullName>
    </submittedName>
</protein>
<sequence>MAHQPDGIAWNILLQNLEYYSLTHPIQPPASNLYLLLRPTQDQDISSFVKSFSQTLTAQISLERKKYPTTYDPPNENDLLIDDDTARRISPSIAEWARHFHTDPELERKDLLDCQLCHHTTDENTRYSHDDDDPMNTNAEYSDGFKFFCKCALPLRERKAHAFLRKYRPNSCYDFDEINAAAFFNIQVIKTLLLHGEMDPVLRVCSHPNVGYRIWRQIGNCYCGDEDLGWNQLYRLALETYLVLNVLYGFPVLQSQPQSQSQGDRGEQQQTDDYRNTKVYQQMLHRCTREFECQIAKLPHQQFFGIPDDHFHYDFRVTRDVVEKWPVLADALVKSGYTGNFEVEPTTVESWNALISSLSIGIGQRRIDQKKFPYGTLPFEVFLNCVKRCPYLPHEEEVAEVWRLLRDCAKLPDELIILIMDFAGYGGERRRLFVAHDPLNLRNREMLERYLGECWGTLVRCGMFAEALGDPIDWEKEVMDRLRSMFRGPKLELLKV</sequence>
<keyword evidence="2" id="KW-1185">Reference proteome</keyword>
<accession>A0A319EQB1</accession>
<dbReference type="OrthoDB" id="3204049at2759"/>
<dbReference type="VEuPathDB" id="FungiDB:BO78DRAFT_394679"/>
<gene>
    <name evidence="1" type="ORF">BO78DRAFT_394679</name>
</gene>
<name>A0A319EQB1_ASPSB</name>
<dbReference type="Proteomes" id="UP000248423">
    <property type="component" value="Unassembled WGS sequence"/>
</dbReference>
<evidence type="ECO:0000313" key="1">
    <source>
        <dbReference type="EMBL" id="PYI09795.1"/>
    </source>
</evidence>
<proteinExistence type="predicted"/>